<proteinExistence type="predicted"/>
<dbReference type="VEuPathDB" id="VectorBase:LDEU006926"/>
<dbReference type="InterPro" id="IPR036259">
    <property type="entry name" value="MFS_trans_sf"/>
</dbReference>
<dbReference type="GO" id="GO:0016020">
    <property type="term" value="C:membrane"/>
    <property type="evidence" value="ECO:0007669"/>
    <property type="project" value="UniProtKB-SubCell"/>
</dbReference>
<comment type="subcellular location">
    <subcellularLocation>
        <location evidence="1">Membrane</location>
        <topology evidence="1">Multi-pass membrane protein</topology>
    </subcellularLocation>
</comment>
<dbReference type="GO" id="GO:0015232">
    <property type="term" value="F:heme transmembrane transporter activity"/>
    <property type="evidence" value="ECO:0007669"/>
    <property type="project" value="TreeGrafter"/>
</dbReference>
<keyword evidence="8" id="KW-1185">Reference proteome</keyword>
<feature type="transmembrane region" description="Helical" evidence="5">
    <location>
        <begin position="315"/>
        <end position="337"/>
    </location>
</feature>
<feature type="transmembrane region" description="Helical" evidence="5">
    <location>
        <begin position="349"/>
        <end position="369"/>
    </location>
</feature>
<evidence type="ECO:0000259" key="6">
    <source>
        <dbReference type="PROSITE" id="PS50850"/>
    </source>
</evidence>
<dbReference type="InterPro" id="IPR011701">
    <property type="entry name" value="MFS"/>
</dbReference>
<feature type="transmembrane region" description="Helical" evidence="5">
    <location>
        <begin position="39"/>
        <end position="59"/>
    </location>
</feature>
<evidence type="ECO:0000313" key="7">
    <source>
        <dbReference type="EMBL" id="RWS25113.1"/>
    </source>
</evidence>
<feature type="transmembrane region" description="Helical" evidence="5">
    <location>
        <begin position="257"/>
        <end position="280"/>
    </location>
</feature>
<keyword evidence="4 5" id="KW-0472">Membrane</keyword>
<feature type="transmembrane region" description="Helical" evidence="5">
    <location>
        <begin position="168"/>
        <end position="186"/>
    </location>
</feature>
<reference evidence="7 8" key="1">
    <citation type="journal article" date="2018" name="Gigascience">
        <title>Genomes of trombidid mites reveal novel predicted allergens and laterally-transferred genes associated with secondary metabolism.</title>
        <authorList>
            <person name="Dong X."/>
            <person name="Chaisiri K."/>
            <person name="Xia D."/>
            <person name="Armstrong S.D."/>
            <person name="Fang Y."/>
            <person name="Donnelly M.J."/>
            <person name="Kadowaki T."/>
            <person name="McGarry J.W."/>
            <person name="Darby A.C."/>
            <person name="Makepeace B.L."/>
        </authorList>
    </citation>
    <scope>NUCLEOTIDE SEQUENCE [LARGE SCALE GENOMIC DNA]</scope>
    <source>
        <strain evidence="7">UoL-UT</strain>
    </source>
</reference>
<evidence type="ECO:0000256" key="3">
    <source>
        <dbReference type="ARBA" id="ARBA00022989"/>
    </source>
</evidence>
<dbReference type="GO" id="GO:0020037">
    <property type="term" value="F:heme binding"/>
    <property type="evidence" value="ECO:0007669"/>
    <property type="project" value="TreeGrafter"/>
</dbReference>
<feature type="transmembrane region" description="Helical" evidence="5">
    <location>
        <begin position="128"/>
        <end position="148"/>
    </location>
</feature>
<evidence type="ECO:0000256" key="5">
    <source>
        <dbReference type="SAM" id="Phobius"/>
    </source>
</evidence>
<evidence type="ECO:0000256" key="1">
    <source>
        <dbReference type="ARBA" id="ARBA00004141"/>
    </source>
</evidence>
<dbReference type="SUPFAM" id="SSF103473">
    <property type="entry name" value="MFS general substrate transporter"/>
    <property type="match status" value="1"/>
</dbReference>
<gene>
    <name evidence="7" type="ORF">B4U80_07782</name>
</gene>
<dbReference type="PANTHER" id="PTHR10924:SF4">
    <property type="entry name" value="GH15861P"/>
    <property type="match status" value="1"/>
</dbReference>
<dbReference type="OrthoDB" id="6412155at2759"/>
<dbReference type="Pfam" id="PF07690">
    <property type="entry name" value="MFS_1"/>
    <property type="match status" value="1"/>
</dbReference>
<feature type="transmembrane region" description="Helical" evidence="5">
    <location>
        <begin position="217"/>
        <end position="237"/>
    </location>
</feature>
<sequence length="428" mass="48040">MLLMFCSLNFMQQFQWLQYSIIANIIVRFYDVTINDVNWTSVITFVVLIPIMIPCTWVLEKVGLRNYLIIGALFNFIATVIKCMSVNPTLFWVTLLGQAFNGISVPFIQPLSAQIARTWFPKDKISRATGIGVFSMFIGSMLSSLIPVLLVPNSDNKEEIAIGLSRMFIAQAVFAAIQIICILIYFEEEPPTPPSKAESSAYSVRRSESYFQSMKRVLNINLILILFVYAICGSESNSFLTVLNQMILQHFKKDEKLVGIIGFLANGGSMMSTFVIGLILDKYKCYKQLIFICYSVSCCLFIILAITIHVQSITLLMMVATILGFTINSYPTIIFNFASELTYPEPEGVSSSLCVLTSQILSTIATFVVSRLILYYGVLAANLYYSAMLVFAMILAAFVKSDLRRERTENETEIIDTESDVTSYGTYA</sequence>
<dbReference type="Gene3D" id="1.20.1250.20">
    <property type="entry name" value="MFS general substrate transporter like domains"/>
    <property type="match status" value="2"/>
</dbReference>
<dbReference type="PROSITE" id="PS50850">
    <property type="entry name" value="MFS"/>
    <property type="match status" value="1"/>
</dbReference>
<keyword evidence="3 5" id="KW-1133">Transmembrane helix</keyword>
<feature type="transmembrane region" description="Helical" evidence="5">
    <location>
        <begin position="289"/>
        <end position="309"/>
    </location>
</feature>
<feature type="domain" description="Major facilitator superfamily (MFS) profile" evidence="6">
    <location>
        <begin position="1"/>
        <end position="404"/>
    </location>
</feature>
<accession>A0A443SC41</accession>
<protein>
    <submittedName>
        <fullName evidence="7">Feline leukemia virus subgroup C receptor-related protein 2-like protein</fullName>
    </submittedName>
</protein>
<dbReference type="GO" id="GO:0097037">
    <property type="term" value="P:heme export"/>
    <property type="evidence" value="ECO:0007669"/>
    <property type="project" value="TreeGrafter"/>
</dbReference>
<dbReference type="PANTHER" id="PTHR10924">
    <property type="entry name" value="MAJOR FACILITATOR SUPERFAMILY PROTEIN-RELATED"/>
    <property type="match status" value="1"/>
</dbReference>
<dbReference type="InterPro" id="IPR049680">
    <property type="entry name" value="FLVCR1-2_SLC49-like"/>
</dbReference>
<feature type="transmembrane region" description="Helical" evidence="5">
    <location>
        <begin position="375"/>
        <end position="399"/>
    </location>
</feature>
<evidence type="ECO:0000256" key="4">
    <source>
        <dbReference type="ARBA" id="ARBA00023136"/>
    </source>
</evidence>
<organism evidence="7 8">
    <name type="scientific">Leptotrombidium deliense</name>
    <dbReference type="NCBI Taxonomy" id="299467"/>
    <lineage>
        <taxon>Eukaryota</taxon>
        <taxon>Metazoa</taxon>
        <taxon>Ecdysozoa</taxon>
        <taxon>Arthropoda</taxon>
        <taxon>Chelicerata</taxon>
        <taxon>Arachnida</taxon>
        <taxon>Acari</taxon>
        <taxon>Acariformes</taxon>
        <taxon>Trombidiformes</taxon>
        <taxon>Prostigmata</taxon>
        <taxon>Anystina</taxon>
        <taxon>Parasitengona</taxon>
        <taxon>Trombiculoidea</taxon>
        <taxon>Trombiculidae</taxon>
        <taxon>Leptotrombidium</taxon>
    </lineage>
</organism>
<dbReference type="EMBL" id="NCKV01004039">
    <property type="protein sequence ID" value="RWS25113.1"/>
    <property type="molecule type" value="Genomic_DNA"/>
</dbReference>
<dbReference type="Proteomes" id="UP000288716">
    <property type="component" value="Unassembled WGS sequence"/>
</dbReference>
<dbReference type="AlphaFoldDB" id="A0A443SC41"/>
<evidence type="ECO:0000256" key="2">
    <source>
        <dbReference type="ARBA" id="ARBA00022692"/>
    </source>
</evidence>
<feature type="transmembrane region" description="Helical" evidence="5">
    <location>
        <begin position="90"/>
        <end position="108"/>
    </location>
</feature>
<dbReference type="InterPro" id="IPR020846">
    <property type="entry name" value="MFS_dom"/>
</dbReference>
<keyword evidence="2 5" id="KW-0812">Transmembrane</keyword>
<comment type="caution">
    <text evidence="7">The sequence shown here is derived from an EMBL/GenBank/DDBJ whole genome shotgun (WGS) entry which is preliminary data.</text>
</comment>
<keyword evidence="7" id="KW-0675">Receptor</keyword>
<evidence type="ECO:0000313" key="8">
    <source>
        <dbReference type="Proteomes" id="UP000288716"/>
    </source>
</evidence>
<name>A0A443SC41_9ACAR</name>
<feature type="transmembrane region" description="Helical" evidence="5">
    <location>
        <begin position="66"/>
        <end position="84"/>
    </location>
</feature>